<evidence type="ECO:0000313" key="1">
    <source>
        <dbReference type="EMBL" id="NIE44511.1"/>
    </source>
</evidence>
<proteinExistence type="predicted"/>
<reference evidence="1" key="1">
    <citation type="submission" date="2020-03" db="EMBL/GenBank/DDBJ databases">
        <title>A transcriptome and proteome of the tick Rhipicephalus microplus shaped by the genetic composition of its hosts and developmental stage.</title>
        <authorList>
            <person name="Garcia G.R."/>
            <person name="Ribeiro J.M.C."/>
            <person name="Maruyama S.R."/>
            <person name="Gardinasse L.G."/>
            <person name="Nelson K."/>
            <person name="Ferreira B.R."/>
            <person name="Andrade T.G."/>
            <person name="Santos I.K.F.M."/>
        </authorList>
    </citation>
    <scope>NUCLEOTIDE SEQUENCE</scope>
    <source>
        <strain evidence="1">NSGR</strain>
        <tissue evidence="1">Salivary glands</tissue>
    </source>
</reference>
<dbReference type="AlphaFoldDB" id="A0A6G5A0H9"/>
<sequence length="102" mass="11726">MRWTLLCSWTKLDAAFFSSVFATFESLPLLKGPQYYTYWSASGSYNAVVVTASILLPVSAMEINSQIFLYELYILLVHVYNCIRSHNFCPAQLHCCLRNFIL</sequence>
<accession>A0A6G5A0H9</accession>
<protein>
    <submittedName>
        <fullName evidence="1">Putative secreted protein</fullName>
    </submittedName>
</protein>
<dbReference type="EMBL" id="GIKN01002238">
    <property type="protein sequence ID" value="NIE44511.1"/>
    <property type="molecule type" value="Transcribed_RNA"/>
</dbReference>
<organism evidence="1">
    <name type="scientific">Rhipicephalus microplus</name>
    <name type="common">Cattle tick</name>
    <name type="synonym">Boophilus microplus</name>
    <dbReference type="NCBI Taxonomy" id="6941"/>
    <lineage>
        <taxon>Eukaryota</taxon>
        <taxon>Metazoa</taxon>
        <taxon>Ecdysozoa</taxon>
        <taxon>Arthropoda</taxon>
        <taxon>Chelicerata</taxon>
        <taxon>Arachnida</taxon>
        <taxon>Acari</taxon>
        <taxon>Parasitiformes</taxon>
        <taxon>Ixodida</taxon>
        <taxon>Ixodoidea</taxon>
        <taxon>Ixodidae</taxon>
        <taxon>Rhipicephalinae</taxon>
        <taxon>Rhipicephalus</taxon>
        <taxon>Boophilus</taxon>
    </lineage>
</organism>
<name>A0A6G5A0H9_RHIMP</name>